<feature type="signal peptide" evidence="1">
    <location>
        <begin position="1"/>
        <end position="18"/>
    </location>
</feature>
<comment type="caution">
    <text evidence="2">The sequence shown here is derived from an EMBL/GenBank/DDBJ whole genome shotgun (WGS) entry which is preliminary data.</text>
</comment>
<keyword evidence="1" id="KW-0732">Signal</keyword>
<reference evidence="2 3" key="1">
    <citation type="submission" date="2020-01" db="EMBL/GenBank/DDBJ databases">
        <title>Identification and distribution of gene clusters putatively required for synthesis of sphingolipid metabolism inhibitors in phylogenetically diverse species of the filamentous fungus Fusarium.</title>
        <authorList>
            <person name="Kim H.-S."/>
            <person name="Busman M."/>
            <person name="Brown D.W."/>
            <person name="Divon H."/>
            <person name="Uhlig S."/>
            <person name="Proctor R.H."/>
        </authorList>
    </citation>
    <scope>NUCLEOTIDE SEQUENCE [LARGE SCALE GENOMIC DNA]</scope>
    <source>
        <strain evidence="2 3">NRRL 20459</strain>
    </source>
</reference>
<evidence type="ECO:0000313" key="3">
    <source>
        <dbReference type="Proteomes" id="UP000554235"/>
    </source>
</evidence>
<feature type="chain" id="PRO_5034516984" evidence="1">
    <location>
        <begin position="19"/>
        <end position="151"/>
    </location>
</feature>
<dbReference type="Proteomes" id="UP000554235">
    <property type="component" value="Unassembled WGS sequence"/>
</dbReference>
<organism evidence="2 3">
    <name type="scientific">Fusarium albosuccineum</name>
    <dbReference type="NCBI Taxonomy" id="1237068"/>
    <lineage>
        <taxon>Eukaryota</taxon>
        <taxon>Fungi</taxon>
        <taxon>Dikarya</taxon>
        <taxon>Ascomycota</taxon>
        <taxon>Pezizomycotina</taxon>
        <taxon>Sordariomycetes</taxon>
        <taxon>Hypocreomycetidae</taxon>
        <taxon>Hypocreales</taxon>
        <taxon>Nectriaceae</taxon>
        <taxon>Fusarium</taxon>
        <taxon>Fusarium decemcellulare species complex</taxon>
    </lineage>
</organism>
<dbReference type="AlphaFoldDB" id="A0A8H4PD50"/>
<dbReference type="OrthoDB" id="2910287at2759"/>
<sequence>MKFSVAIATVVSALAVSASPILHKREIGGVLMCTGANATGTCHYEVYRLKECHDLPKPFFQNINTFAPDGEDFSCYPRVTSCDDICKSPTGCTFGAVDFNYENKFNLSAIKWDKLFKSFDCALKPKPASTNNPFATQTTSNPFASKTAFTA</sequence>
<dbReference type="EMBL" id="JAADYS010000241">
    <property type="protein sequence ID" value="KAF4471194.1"/>
    <property type="molecule type" value="Genomic_DNA"/>
</dbReference>
<evidence type="ECO:0000256" key="1">
    <source>
        <dbReference type="SAM" id="SignalP"/>
    </source>
</evidence>
<protein>
    <submittedName>
        <fullName evidence="2">Uncharacterized protein</fullName>
    </submittedName>
</protein>
<name>A0A8H4PD50_9HYPO</name>
<accession>A0A8H4PD50</accession>
<gene>
    <name evidence="2" type="ORF">FALBO_1901</name>
</gene>
<evidence type="ECO:0000313" key="2">
    <source>
        <dbReference type="EMBL" id="KAF4471194.1"/>
    </source>
</evidence>
<proteinExistence type="predicted"/>
<keyword evidence="3" id="KW-1185">Reference proteome</keyword>